<dbReference type="GO" id="GO:0003677">
    <property type="term" value="F:DNA binding"/>
    <property type="evidence" value="ECO:0007669"/>
    <property type="project" value="UniProtKB-UniRule"/>
</dbReference>
<dbReference type="EMBL" id="SLXA01000012">
    <property type="protein sequence ID" value="TCO83541.1"/>
    <property type="molecule type" value="Genomic_DNA"/>
</dbReference>
<evidence type="ECO:0000256" key="2">
    <source>
        <dbReference type="PROSITE-ProRule" id="PRU01091"/>
    </source>
</evidence>
<protein>
    <submittedName>
        <fullName evidence="4">Transcriptional regulator</fullName>
    </submittedName>
</protein>
<dbReference type="GO" id="GO:0000160">
    <property type="term" value="P:phosphorelay signal transduction system"/>
    <property type="evidence" value="ECO:0007669"/>
    <property type="project" value="InterPro"/>
</dbReference>
<dbReference type="Gene3D" id="1.10.10.10">
    <property type="entry name" value="Winged helix-like DNA-binding domain superfamily/Winged helix DNA-binding domain"/>
    <property type="match status" value="1"/>
</dbReference>
<proteinExistence type="predicted"/>
<evidence type="ECO:0000259" key="3">
    <source>
        <dbReference type="PROSITE" id="PS51755"/>
    </source>
</evidence>
<dbReference type="GO" id="GO:0006355">
    <property type="term" value="P:regulation of DNA-templated transcription"/>
    <property type="evidence" value="ECO:0007669"/>
    <property type="project" value="InterPro"/>
</dbReference>
<keyword evidence="1 2" id="KW-0238">DNA-binding</keyword>
<reference evidence="4 5" key="1">
    <citation type="submission" date="2019-03" db="EMBL/GenBank/DDBJ databases">
        <title>Genomic Encyclopedia of Type Strains, Phase IV (KMG-IV): sequencing the most valuable type-strain genomes for metagenomic binning, comparative biology and taxonomic classification.</title>
        <authorList>
            <person name="Goeker M."/>
        </authorList>
    </citation>
    <scope>NUCLEOTIDE SEQUENCE [LARGE SCALE GENOMIC DNA]</scope>
    <source>
        <strain evidence="4 5">DSM 28559</strain>
    </source>
</reference>
<gene>
    <name evidence="4" type="ORF">EV212_11216</name>
</gene>
<dbReference type="InterPro" id="IPR001867">
    <property type="entry name" value="OmpR/PhoB-type_DNA-bd"/>
</dbReference>
<evidence type="ECO:0000313" key="5">
    <source>
        <dbReference type="Proteomes" id="UP000295711"/>
    </source>
</evidence>
<evidence type="ECO:0000313" key="4">
    <source>
        <dbReference type="EMBL" id="TCO83541.1"/>
    </source>
</evidence>
<dbReference type="InterPro" id="IPR016032">
    <property type="entry name" value="Sig_transdc_resp-reg_C-effctor"/>
</dbReference>
<organism evidence="4 5">
    <name type="scientific">Frisingicoccus caecimuris</name>
    <dbReference type="NCBI Taxonomy" id="1796636"/>
    <lineage>
        <taxon>Bacteria</taxon>
        <taxon>Bacillati</taxon>
        <taxon>Bacillota</taxon>
        <taxon>Clostridia</taxon>
        <taxon>Lachnospirales</taxon>
        <taxon>Lachnospiraceae</taxon>
        <taxon>Frisingicoccus</taxon>
    </lineage>
</organism>
<dbReference type="PROSITE" id="PS51755">
    <property type="entry name" value="OMPR_PHOB"/>
    <property type="match status" value="1"/>
</dbReference>
<dbReference type="Proteomes" id="UP000295711">
    <property type="component" value="Unassembled WGS sequence"/>
</dbReference>
<evidence type="ECO:0000256" key="1">
    <source>
        <dbReference type="ARBA" id="ARBA00023125"/>
    </source>
</evidence>
<name>A0A4R2L9T1_9FIRM</name>
<comment type="caution">
    <text evidence="4">The sequence shown here is derived from an EMBL/GenBank/DDBJ whole genome shotgun (WGS) entry which is preliminary data.</text>
</comment>
<keyword evidence="5" id="KW-1185">Reference proteome</keyword>
<dbReference type="InterPro" id="IPR036388">
    <property type="entry name" value="WH-like_DNA-bd_sf"/>
</dbReference>
<sequence>MLLQMNIERQPVIQRGSLVIDPQCCMITLAEEEISLYPKEFDALCLLTQYPGWVLSSGLFYKAVWQGEMGRWICVL</sequence>
<accession>A0A4R2L9T1</accession>
<dbReference type="SUPFAM" id="SSF46894">
    <property type="entry name" value="C-terminal effector domain of the bipartite response regulators"/>
    <property type="match status" value="1"/>
</dbReference>
<feature type="DNA-binding region" description="OmpR/PhoB-type" evidence="2">
    <location>
        <begin position="10"/>
        <end position="76"/>
    </location>
</feature>
<dbReference type="AlphaFoldDB" id="A0A4R2L9T1"/>
<feature type="domain" description="OmpR/PhoB-type" evidence="3">
    <location>
        <begin position="10"/>
        <end position="76"/>
    </location>
</feature>